<evidence type="ECO:0000256" key="3">
    <source>
        <dbReference type="ARBA" id="ARBA00023002"/>
    </source>
</evidence>
<gene>
    <name evidence="4" type="ORF">QBC46DRAFT_358140</name>
</gene>
<dbReference type="AlphaFoldDB" id="A0AAN6RZG6"/>
<name>A0AAN6RZG6_9PEZI</name>
<keyword evidence="2" id="KW-0521">NADP</keyword>
<dbReference type="InterPro" id="IPR051468">
    <property type="entry name" value="Fungal_SecMetab_SDRs"/>
</dbReference>
<organism evidence="4 5">
    <name type="scientific">Diplogelasinospora grovesii</name>
    <dbReference type="NCBI Taxonomy" id="303347"/>
    <lineage>
        <taxon>Eukaryota</taxon>
        <taxon>Fungi</taxon>
        <taxon>Dikarya</taxon>
        <taxon>Ascomycota</taxon>
        <taxon>Pezizomycotina</taxon>
        <taxon>Sordariomycetes</taxon>
        <taxon>Sordariomycetidae</taxon>
        <taxon>Sordariales</taxon>
        <taxon>Diplogelasinosporaceae</taxon>
        <taxon>Diplogelasinospora</taxon>
    </lineage>
</organism>
<evidence type="ECO:0000256" key="1">
    <source>
        <dbReference type="ARBA" id="ARBA00006484"/>
    </source>
</evidence>
<dbReference type="EMBL" id="MU853916">
    <property type="protein sequence ID" value="KAK3935597.1"/>
    <property type="molecule type" value="Genomic_DNA"/>
</dbReference>
<comment type="similarity">
    <text evidence="1">Belongs to the short-chain dehydrogenases/reductases (SDR) family.</text>
</comment>
<proteinExistence type="inferred from homology"/>
<dbReference type="PANTHER" id="PTHR43544:SF7">
    <property type="entry name" value="NADB-LER2"/>
    <property type="match status" value="1"/>
</dbReference>
<sequence>MSSEPTTVLITGANRGIGRGLAEAYLARPNHIVMAAVRNPDTTTLKDYKPAAGSKLLLVKMENTSAVDPDSAVAQMRAANIAALDVVVANAGINPVHAFAKVNDINTDVLRELFEVNTVSFVPLFRAMYPLLKAAADKNGAGAGGPKLLAVSSNAGQIVDMEAMAAAPVGAYGSTKTALNYLVRRAHFENPWLTAFLVNPGFVQTDNGNATARAFGMSQAPPQTIKESVAGLMKKLDGATREETSGNWYNYDGTPMTF</sequence>
<dbReference type="SUPFAM" id="SSF51735">
    <property type="entry name" value="NAD(P)-binding Rossmann-fold domains"/>
    <property type="match status" value="1"/>
</dbReference>
<dbReference type="InterPro" id="IPR036291">
    <property type="entry name" value="NAD(P)-bd_dom_sf"/>
</dbReference>
<dbReference type="PANTHER" id="PTHR43544">
    <property type="entry name" value="SHORT-CHAIN DEHYDROGENASE/REDUCTASE"/>
    <property type="match status" value="1"/>
</dbReference>
<evidence type="ECO:0000256" key="2">
    <source>
        <dbReference type="ARBA" id="ARBA00022857"/>
    </source>
</evidence>
<dbReference type="GO" id="GO:0016491">
    <property type="term" value="F:oxidoreductase activity"/>
    <property type="evidence" value="ECO:0007669"/>
    <property type="project" value="UniProtKB-KW"/>
</dbReference>
<dbReference type="Proteomes" id="UP001303473">
    <property type="component" value="Unassembled WGS sequence"/>
</dbReference>
<dbReference type="Gene3D" id="3.40.50.720">
    <property type="entry name" value="NAD(P)-binding Rossmann-like Domain"/>
    <property type="match status" value="1"/>
</dbReference>
<protein>
    <submittedName>
        <fullName evidence="4">Aflatoxin biosynthesis ketoreductase nor-1 protein</fullName>
    </submittedName>
</protein>
<keyword evidence="3" id="KW-0560">Oxidoreductase</keyword>
<comment type="caution">
    <text evidence="4">The sequence shown here is derived from an EMBL/GenBank/DDBJ whole genome shotgun (WGS) entry which is preliminary data.</text>
</comment>
<accession>A0AAN6RZG6</accession>
<dbReference type="PRINTS" id="PR00081">
    <property type="entry name" value="GDHRDH"/>
</dbReference>
<dbReference type="InterPro" id="IPR002347">
    <property type="entry name" value="SDR_fam"/>
</dbReference>
<keyword evidence="5" id="KW-1185">Reference proteome</keyword>
<dbReference type="GO" id="GO:0005737">
    <property type="term" value="C:cytoplasm"/>
    <property type="evidence" value="ECO:0007669"/>
    <property type="project" value="TreeGrafter"/>
</dbReference>
<dbReference type="Pfam" id="PF00106">
    <property type="entry name" value="adh_short"/>
    <property type="match status" value="1"/>
</dbReference>
<evidence type="ECO:0000313" key="4">
    <source>
        <dbReference type="EMBL" id="KAK3935597.1"/>
    </source>
</evidence>
<evidence type="ECO:0000313" key="5">
    <source>
        <dbReference type="Proteomes" id="UP001303473"/>
    </source>
</evidence>
<reference evidence="5" key="1">
    <citation type="journal article" date="2023" name="Mol. Phylogenet. Evol.">
        <title>Genome-scale phylogeny and comparative genomics of the fungal order Sordariales.</title>
        <authorList>
            <person name="Hensen N."/>
            <person name="Bonometti L."/>
            <person name="Westerberg I."/>
            <person name="Brannstrom I.O."/>
            <person name="Guillou S."/>
            <person name="Cros-Aarteil S."/>
            <person name="Calhoun S."/>
            <person name="Haridas S."/>
            <person name="Kuo A."/>
            <person name="Mondo S."/>
            <person name="Pangilinan J."/>
            <person name="Riley R."/>
            <person name="LaButti K."/>
            <person name="Andreopoulos B."/>
            <person name="Lipzen A."/>
            <person name="Chen C."/>
            <person name="Yan M."/>
            <person name="Daum C."/>
            <person name="Ng V."/>
            <person name="Clum A."/>
            <person name="Steindorff A."/>
            <person name="Ohm R.A."/>
            <person name="Martin F."/>
            <person name="Silar P."/>
            <person name="Natvig D.O."/>
            <person name="Lalanne C."/>
            <person name="Gautier V."/>
            <person name="Ament-Velasquez S.L."/>
            <person name="Kruys A."/>
            <person name="Hutchinson M.I."/>
            <person name="Powell A.J."/>
            <person name="Barry K."/>
            <person name="Miller A.N."/>
            <person name="Grigoriev I.V."/>
            <person name="Debuchy R."/>
            <person name="Gladieux P."/>
            <person name="Hiltunen Thoren M."/>
            <person name="Johannesson H."/>
        </authorList>
    </citation>
    <scope>NUCLEOTIDE SEQUENCE [LARGE SCALE GENOMIC DNA]</scope>
    <source>
        <strain evidence="5">CBS 340.73</strain>
    </source>
</reference>